<dbReference type="PANTHER" id="PTHR10885">
    <property type="entry name" value="ISOPENTENYL-DIPHOSPHATE DELTA-ISOMERASE"/>
    <property type="match status" value="1"/>
</dbReference>
<feature type="active site" evidence="10 11">
    <location>
        <position position="62"/>
    </location>
</feature>
<feature type="active site" evidence="10 11">
    <location>
        <position position="110"/>
    </location>
</feature>
<evidence type="ECO:0000313" key="13">
    <source>
        <dbReference type="EMBL" id="AII88472.1"/>
    </source>
</evidence>
<comment type="cofactor">
    <cofactor evidence="10">
        <name>Mn(2+)</name>
        <dbReference type="ChEBI" id="CHEBI:29035"/>
    </cofactor>
    <text evidence="10">Binds 1 Mn(2+) ion per subunit.</text>
</comment>
<gene>
    <name evidence="13" type="primary">idi2</name>
    <name evidence="10" type="synonym">idi</name>
    <name evidence="13" type="ORF">RCA23_c29720</name>
</gene>
<dbReference type="Pfam" id="PF00293">
    <property type="entry name" value="NUDIX"/>
    <property type="match status" value="1"/>
</dbReference>
<dbReference type="InterPro" id="IPR000086">
    <property type="entry name" value="NUDIX_hydrolase_dom"/>
</dbReference>
<evidence type="ECO:0000256" key="3">
    <source>
        <dbReference type="ARBA" id="ARBA00012057"/>
    </source>
</evidence>
<feature type="domain" description="Nudix hydrolase" evidence="12">
    <location>
        <begin position="26"/>
        <end position="160"/>
    </location>
</feature>
<evidence type="ECO:0000256" key="11">
    <source>
        <dbReference type="PIRSR" id="PIRSR018427-1"/>
    </source>
</evidence>
<dbReference type="SUPFAM" id="SSF55811">
    <property type="entry name" value="Nudix"/>
    <property type="match status" value="1"/>
</dbReference>
<keyword evidence="4 10" id="KW-0963">Cytoplasm</keyword>
<dbReference type="AlphaFoldDB" id="A0AAN0RLP3"/>
<keyword evidence="14" id="KW-1185">Reference proteome</keyword>
<evidence type="ECO:0000256" key="6">
    <source>
        <dbReference type="ARBA" id="ARBA00022842"/>
    </source>
</evidence>
<name>A0AAN0RLP3_9RHOB</name>
<evidence type="ECO:0000256" key="4">
    <source>
        <dbReference type="ARBA" id="ARBA00022490"/>
    </source>
</evidence>
<feature type="binding site" evidence="10">
    <location>
        <position position="108"/>
    </location>
    <ligand>
        <name>Mn(2+)</name>
        <dbReference type="ChEBI" id="CHEBI:29035"/>
    </ligand>
</feature>
<comment type="similarity">
    <text evidence="2 10">Belongs to the IPP isomerase type 1 family.</text>
</comment>
<proteinExistence type="inferred from homology"/>
<dbReference type="Gene3D" id="3.90.79.10">
    <property type="entry name" value="Nucleoside Triphosphate Pyrophosphohydrolase"/>
    <property type="match status" value="1"/>
</dbReference>
<evidence type="ECO:0000256" key="5">
    <source>
        <dbReference type="ARBA" id="ARBA00022723"/>
    </source>
</evidence>
<feature type="binding site" evidence="10">
    <location>
        <position position="64"/>
    </location>
    <ligand>
        <name>Mn(2+)</name>
        <dbReference type="ChEBI" id="CHEBI:29035"/>
    </ligand>
</feature>
<evidence type="ECO:0000256" key="10">
    <source>
        <dbReference type="HAMAP-Rule" id="MF_00202"/>
    </source>
</evidence>
<feature type="binding site" evidence="10">
    <location>
        <position position="28"/>
    </location>
    <ligand>
        <name>Mn(2+)</name>
        <dbReference type="ChEBI" id="CHEBI:29035"/>
    </ligand>
</feature>
<dbReference type="GO" id="GO:0009240">
    <property type="term" value="P:isopentenyl diphosphate biosynthetic process"/>
    <property type="evidence" value="ECO:0007669"/>
    <property type="project" value="TreeGrafter"/>
</dbReference>
<dbReference type="PROSITE" id="PS51462">
    <property type="entry name" value="NUDIX"/>
    <property type="match status" value="1"/>
</dbReference>
<evidence type="ECO:0000313" key="14">
    <source>
        <dbReference type="Proteomes" id="UP000028680"/>
    </source>
</evidence>
<evidence type="ECO:0000256" key="7">
    <source>
        <dbReference type="ARBA" id="ARBA00023211"/>
    </source>
</evidence>
<feature type="binding site" evidence="10">
    <location>
        <position position="110"/>
    </location>
    <ligand>
        <name>Mn(2+)</name>
        <dbReference type="ChEBI" id="CHEBI:29035"/>
    </ligand>
</feature>
<comment type="catalytic activity">
    <reaction evidence="10">
        <text>isopentenyl diphosphate = dimethylallyl diphosphate</text>
        <dbReference type="Rhea" id="RHEA:23284"/>
        <dbReference type="ChEBI" id="CHEBI:57623"/>
        <dbReference type="ChEBI" id="CHEBI:128769"/>
        <dbReference type="EC" id="5.3.3.2"/>
    </reaction>
</comment>
<evidence type="ECO:0000256" key="1">
    <source>
        <dbReference type="ARBA" id="ARBA00004826"/>
    </source>
</evidence>
<comment type="pathway">
    <text evidence="1 10">Isoprenoid biosynthesis; dimethylallyl diphosphate biosynthesis; dimethylallyl diphosphate from isopentenyl diphosphate: step 1/1.</text>
</comment>
<dbReference type="EMBL" id="CP003984">
    <property type="protein sequence ID" value="AII88472.1"/>
    <property type="molecule type" value="Genomic_DNA"/>
</dbReference>
<dbReference type="GO" id="GO:0004452">
    <property type="term" value="F:isopentenyl-diphosphate delta-isomerase activity"/>
    <property type="evidence" value="ECO:0007669"/>
    <property type="project" value="UniProtKB-UniRule"/>
</dbReference>
<sequence length="172" mass="19624">MTIMIPAWQDGALQPVEKLMAHQLGLKHRAVSIFVMAEDHILIQQRALSKYHTPGMWANSCCTHPNWAEDPLICARRRLDEELGMTGLDLAPRGEVEYRAEVGNGLIEHEVVQVYVAQTSFSVSMALNPSEVQAVKWVTRQDLRQELDRTPTSFTPWLHIYMTQHSDLIFDT</sequence>
<keyword evidence="9 10" id="KW-0413">Isomerase</keyword>
<keyword evidence="8 10" id="KW-0414">Isoprene biosynthesis</keyword>
<comment type="cofactor">
    <cofactor evidence="10">
        <name>Mg(2+)</name>
        <dbReference type="ChEBI" id="CHEBI:18420"/>
    </cofactor>
    <text evidence="10">Binds 1 Mg(2+) ion per subunit. The magnesium ion binds only when substrate is bound.</text>
</comment>
<feature type="binding site" evidence="10">
    <location>
        <position position="82"/>
    </location>
    <ligand>
        <name>Mg(2+)</name>
        <dbReference type="ChEBI" id="CHEBI:18420"/>
    </ligand>
</feature>
<dbReference type="EC" id="5.3.3.2" evidence="3 10"/>
<evidence type="ECO:0000256" key="8">
    <source>
        <dbReference type="ARBA" id="ARBA00023229"/>
    </source>
</evidence>
<accession>A0AAN0RLP3</accession>
<dbReference type="RefSeq" id="WP_044051011.1">
    <property type="nucleotide sequence ID" value="NZ_CP003984.1"/>
</dbReference>
<dbReference type="HAMAP" id="MF_00202">
    <property type="entry name" value="Idi"/>
    <property type="match status" value="1"/>
</dbReference>
<reference evidence="13 14" key="1">
    <citation type="journal article" date="2014" name="ISME J.">
        <title>Adaptation of an abundant Roseobacter RCA organism to pelagic systems revealed by genomic and transcriptomic analyses.</title>
        <authorList>
            <person name="Voget S."/>
            <person name="Wemheuer B."/>
            <person name="Brinkhoff T."/>
            <person name="Vollmers J."/>
            <person name="Dietrich S."/>
            <person name="Giebel H.A."/>
            <person name="Beardsley C."/>
            <person name="Sardemann C."/>
            <person name="Bakenhus I."/>
            <person name="Billerbeck S."/>
            <person name="Daniel R."/>
            <person name="Simon M."/>
        </authorList>
    </citation>
    <scope>NUCLEOTIDE SEQUENCE [LARGE SCALE GENOMIC DNA]</scope>
    <source>
        <strain evidence="13 14">RCA23</strain>
    </source>
</reference>
<dbReference type="Proteomes" id="UP000028680">
    <property type="component" value="Chromosome"/>
</dbReference>
<dbReference type="CDD" id="cd02885">
    <property type="entry name" value="NUDIX_IPP_Isomerase"/>
    <property type="match status" value="1"/>
</dbReference>
<keyword evidence="5 10" id="KW-0479">Metal-binding</keyword>
<evidence type="ECO:0000256" key="9">
    <source>
        <dbReference type="ARBA" id="ARBA00023235"/>
    </source>
</evidence>
<keyword evidence="7 10" id="KW-0464">Manganese</keyword>
<dbReference type="GO" id="GO:0005737">
    <property type="term" value="C:cytoplasm"/>
    <property type="evidence" value="ECO:0007669"/>
    <property type="project" value="UniProtKB-SubCell"/>
</dbReference>
<protein>
    <recommendedName>
        <fullName evidence="3 10">Isopentenyl-diphosphate Delta-isomerase</fullName>
        <shortName evidence="10">IPP isomerase</shortName>
        <ecNumber evidence="3 10">5.3.3.2</ecNumber>
    </recommendedName>
    <alternativeName>
        <fullName evidence="10">IPP:DMAPP isomerase</fullName>
    </alternativeName>
    <alternativeName>
        <fullName evidence="10">Isopentenyl pyrophosphate isomerase</fullName>
    </alternativeName>
</protein>
<evidence type="ECO:0000256" key="2">
    <source>
        <dbReference type="ARBA" id="ARBA00007579"/>
    </source>
</evidence>
<dbReference type="InterPro" id="IPR015797">
    <property type="entry name" value="NUDIX_hydrolase-like_dom_sf"/>
</dbReference>
<comment type="subcellular location">
    <subcellularLocation>
        <location evidence="10">Cytoplasm</location>
    </subcellularLocation>
</comment>
<dbReference type="InterPro" id="IPR056375">
    <property type="entry name" value="Idi_bact"/>
</dbReference>
<organism evidence="13 14">
    <name type="scientific">Planktomarina temperata RCA23</name>
    <dbReference type="NCBI Taxonomy" id="666509"/>
    <lineage>
        <taxon>Bacteria</taxon>
        <taxon>Pseudomonadati</taxon>
        <taxon>Pseudomonadota</taxon>
        <taxon>Alphaproteobacteria</taxon>
        <taxon>Rhodobacterales</taxon>
        <taxon>Paracoccaceae</taxon>
        <taxon>Planktomarina</taxon>
    </lineage>
</organism>
<comment type="function">
    <text evidence="10">Catalyzes the 1,3-allylic rearrangement of the homoallylic substrate isopentenyl (IPP) to its highly electrophilic allylic isomer, dimethylallyl diphosphate (DMAPP).</text>
</comment>
<dbReference type="PANTHER" id="PTHR10885:SF0">
    <property type="entry name" value="ISOPENTENYL-DIPHOSPHATE DELTA-ISOMERASE"/>
    <property type="match status" value="1"/>
</dbReference>
<keyword evidence="6 10" id="KW-0460">Magnesium</keyword>
<dbReference type="PIRSF" id="PIRSF018427">
    <property type="entry name" value="Isopntndiph_ism"/>
    <property type="match status" value="1"/>
</dbReference>
<dbReference type="KEGG" id="ptp:RCA23_c29720"/>
<evidence type="ECO:0000259" key="12">
    <source>
        <dbReference type="PROSITE" id="PS51462"/>
    </source>
</evidence>
<dbReference type="NCBIfam" id="NF002995">
    <property type="entry name" value="PRK03759.1"/>
    <property type="match status" value="1"/>
</dbReference>
<dbReference type="InterPro" id="IPR011876">
    <property type="entry name" value="IsopentenylPP_isomerase_typ1"/>
</dbReference>
<dbReference type="GO" id="GO:0046872">
    <property type="term" value="F:metal ion binding"/>
    <property type="evidence" value="ECO:0007669"/>
    <property type="project" value="UniProtKB-KW"/>
</dbReference>
<dbReference type="NCBIfam" id="TIGR02150">
    <property type="entry name" value="IPP_isom_1"/>
    <property type="match status" value="1"/>
</dbReference>
<dbReference type="GO" id="GO:0050992">
    <property type="term" value="P:dimethylallyl diphosphate biosynthetic process"/>
    <property type="evidence" value="ECO:0007669"/>
    <property type="project" value="UniProtKB-UniRule"/>
</dbReference>
<feature type="binding site" evidence="10">
    <location>
        <position position="22"/>
    </location>
    <ligand>
        <name>Mn(2+)</name>
        <dbReference type="ChEBI" id="CHEBI:29035"/>
    </ligand>
</feature>